<feature type="compositionally biased region" description="Polar residues" evidence="1">
    <location>
        <begin position="809"/>
        <end position="844"/>
    </location>
</feature>
<feature type="compositionally biased region" description="Low complexity" evidence="1">
    <location>
        <begin position="271"/>
        <end position="283"/>
    </location>
</feature>
<feature type="compositionally biased region" description="Low complexity" evidence="1">
    <location>
        <begin position="870"/>
        <end position="880"/>
    </location>
</feature>
<feature type="compositionally biased region" description="Polar residues" evidence="1">
    <location>
        <begin position="995"/>
        <end position="1008"/>
    </location>
</feature>
<feature type="compositionally biased region" description="Basic residues" evidence="1">
    <location>
        <begin position="946"/>
        <end position="974"/>
    </location>
</feature>
<feature type="compositionally biased region" description="Basic and acidic residues" evidence="1">
    <location>
        <begin position="627"/>
        <end position="658"/>
    </location>
</feature>
<dbReference type="InterPro" id="IPR001202">
    <property type="entry name" value="WW_dom"/>
</dbReference>
<evidence type="ECO:0000259" key="2">
    <source>
        <dbReference type="PROSITE" id="PS50003"/>
    </source>
</evidence>
<feature type="region of interest" description="Disordered" evidence="1">
    <location>
        <begin position="995"/>
        <end position="1028"/>
    </location>
</feature>
<feature type="region of interest" description="Disordered" evidence="1">
    <location>
        <begin position="778"/>
        <end position="981"/>
    </location>
</feature>
<dbReference type="InterPro" id="IPR036020">
    <property type="entry name" value="WW_dom_sf"/>
</dbReference>
<evidence type="ECO:0000313" key="4">
    <source>
        <dbReference type="EMBL" id="KAK8406802.1"/>
    </source>
</evidence>
<feature type="compositionally biased region" description="Polar residues" evidence="1">
    <location>
        <begin position="784"/>
        <end position="800"/>
    </location>
</feature>
<protein>
    <submittedName>
        <fullName evidence="4">Uncharacterized protein</fullName>
    </submittedName>
</protein>
<dbReference type="Pfam" id="PF00397">
    <property type="entry name" value="WW"/>
    <property type="match status" value="1"/>
</dbReference>
<dbReference type="SUPFAM" id="SSF50729">
    <property type="entry name" value="PH domain-like"/>
    <property type="match status" value="1"/>
</dbReference>
<feature type="region of interest" description="Disordered" evidence="1">
    <location>
        <begin position="740"/>
        <end position="763"/>
    </location>
</feature>
<feature type="compositionally biased region" description="Basic and acidic residues" evidence="1">
    <location>
        <begin position="881"/>
        <end position="903"/>
    </location>
</feature>
<feature type="region of interest" description="Disordered" evidence="1">
    <location>
        <begin position="1149"/>
        <end position="1181"/>
    </location>
</feature>
<name>A0AAW0V7H9_SCYPA</name>
<dbReference type="InterPro" id="IPR001849">
    <property type="entry name" value="PH_domain"/>
</dbReference>
<feature type="region of interest" description="Disordered" evidence="1">
    <location>
        <begin position="258"/>
        <end position="460"/>
    </location>
</feature>
<comment type="caution">
    <text evidence="4">The sequence shown here is derived from an EMBL/GenBank/DDBJ whole genome shotgun (WGS) entry which is preliminary data.</text>
</comment>
<feature type="region of interest" description="Disordered" evidence="1">
    <location>
        <begin position="1096"/>
        <end position="1118"/>
    </location>
</feature>
<accession>A0AAW0V7H9</accession>
<evidence type="ECO:0000256" key="1">
    <source>
        <dbReference type="SAM" id="MobiDB-lite"/>
    </source>
</evidence>
<dbReference type="PANTHER" id="PTHR12752:SF9">
    <property type="entry name" value="KRAMER, ISOFORM I"/>
    <property type="match status" value="1"/>
</dbReference>
<feature type="domain" description="WW" evidence="3">
    <location>
        <begin position="52"/>
        <end position="85"/>
    </location>
</feature>
<dbReference type="EMBL" id="JARAKH010000002">
    <property type="protein sequence ID" value="KAK8406802.1"/>
    <property type="molecule type" value="Genomic_DNA"/>
</dbReference>
<feature type="compositionally biased region" description="Gly residues" evidence="1">
    <location>
        <begin position="337"/>
        <end position="348"/>
    </location>
</feature>
<dbReference type="CDD" id="cd13248">
    <property type="entry name" value="PH_PEPP1_2_3"/>
    <property type="match status" value="1"/>
</dbReference>
<feature type="compositionally biased region" description="Basic and acidic residues" evidence="1">
    <location>
        <begin position="322"/>
        <end position="335"/>
    </location>
</feature>
<feature type="domain" description="WW" evidence="3">
    <location>
        <begin position="7"/>
        <end position="40"/>
    </location>
</feature>
<dbReference type="PANTHER" id="PTHR12752">
    <property type="entry name" value="PHOSPHOINOSITOL 3-PHOSPHATE-BINDING PROTEIN"/>
    <property type="match status" value="1"/>
</dbReference>
<feature type="region of interest" description="Disordered" evidence="1">
    <location>
        <begin position="472"/>
        <end position="688"/>
    </location>
</feature>
<dbReference type="PROSITE" id="PS50003">
    <property type="entry name" value="PH_DOMAIN"/>
    <property type="match status" value="1"/>
</dbReference>
<dbReference type="Proteomes" id="UP001487740">
    <property type="component" value="Unassembled WGS sequence"/>
</dbReference>
<feature type="compositionally biased region" description="Basic and acidic residues" evidence="1">
    <location>
        <begin position="920"/>
        <end position="931"/>
    </location>
</feature>
<feature type="compositionally biased region" description="Polar residues" evidence="1">
    <location>
        <begin position="407"/>
        <end position="416"/>
    </location>
</feature>
<feature type="compositionally biased region" description="Polar residues" evidence="1">
    <location>
        <begin position="1149"/>
        <end position="1167"/>
    </location>
</feature>
<dbReference type="CDD" id="cd00201">
    <property type="entry name" value="WW"/>
    <property type="match status" value="2"/>
</dbReference>
<keyword evidence="5" id="KW-1185">Reference proteome</keyword>
<dbReference type="Gene3D" id="2.20.70.10">
    <property type="match status" value="2"/>
</dbReference>
<dbReference type="InterPro" id="IPR011993">
    <property type="entry name" value="PH-like_dom_sf"/>
</dbReference>
<dbReference type="PROSITE" id="PS01159">
    <property type="entry name" value="WW_DOMAIN_1"/>
    <property type="match status" value="1"/>
</dbReference>
<organism evidence="4 5">
    <name type="scientific">Scylla paramamosain</name>
    <name type="common">Mud crab</name>
    <dbReference type="NCBI Taxonomy" id="85552"/>
    <lineage>
        <taxon>Eukaryota</taxon>
        <taxon>Metazoa</taxon>
        <taxon>Ecdysozoa</taxon>
        <taxon>Arthropoda</taxon>
        <taxon>Crustacea</taxon>
        <taxon>Multicrustacea</taxon>
        <taxon>Malacostraca</taxon>
        <taxon>Eumalacostraca</taxon>
        <taxon>Eucarida</taxon>
        <taxon>Decapoda</taxon>
        <taxon>Pleocyemata</taxon>
        <taxon>Brachyura</taxon>
        <taxon>Eubrachyura</taxon>
        <taxon>Portunoidea</taxon>
        <taxon>Portunidae</taxon>
        <taxon>Portuninae</taxon>
        <taxon>Scylla</taxon>
    </lineage>
</organism>
<feature type="compositionally biased region" description="Polar residues" evidence="1">
    <location>
        <begin position="571"/>
        <end position="586"/>
    </location>
</feature>
<dbReference type="SMART" id="SM00233">
    <property type="entry name" value="PH"/>
    <property type="match status" value="1"/>
</dbReference>
<dbReference type="Pfam" id="PF00169">
    <property type="entry name" value="PH"/>
    <property type="match status" value="1"/>
</dbReference>
<feature type="compositionally biased region" description="Basic and acidic residues" evidence="1">
    <location>
        <begin position="433"/>
        <end position="442"/>
    </location>
</feature>
<dbReference type="Gene3D" id="2.30.29.30">
    <property type="entry name" value="Pleckstrin-homology domain (PH domain)/Phosphotyrosine-binding domain (PTB)"/>
    <property type="match status" value="1"/>
</dbReference>
<dbReference type="InterPro" id="IPR040392">
    <property type="entry name" value="PKHA4-7_PH"/>
</dbReference>
<reference evidence="4 5" key="1">
    <citation type="submission" date="2023-03" db="EMBL/GenBank/DDBJ databases">
        <title>High-quality genome of Scylla paramamosain provides insights in environmental adaptation.</title>
        <authorList>
            <person name="Zhang L."/>
        </authorList>
    </citation>
    <scope>NUCLEOTIDE SEQUENCE [LARGE SCALE GENOMIC DNA]</scope>
    <source>
        <strain evidence="4">LZ_2023a</strain>
        <tissue evidence="4">Muscle</tissue>
    </source>
</reference>
<dbReference type="SUPFAM" id="SSF51045">
    <property type="entry name" value="WW domain"/>
    <property type="match status" value="1"/>
</dbReference>
<evidence type="ECO:0000313" key="5">
    <source>
        <dbReference type="Proteomes" id="UP001487740"/>
    </source>
</evidence>
<gene>
    <name evidence="4" type="ORF">O3P69_007392</name>
</gene>
<proteinExistence type="predicted"/>
<feature type="domain" description="PH" evidence="2">
    <location>
        <begin position="148"/>
        <end position="247"/>
    </location>
</feature>
<evidence type="ECO:0000259" key="3">
    <source>
        <dbReference type="PROSITE" id="PS50020"/>
    </source>
</evidence>
<feature type="compositionally biased region" description="Low complexity" evidence="1">
    <location>
        <begin position="935"/>
        <end position="945"/>
    </location>
</feature>
<feature type="compositionally biased region" description="Polar residues" evidence="1">
    <location>
        <begin position="674"/>
        <end position="688"/>
    </location>
</feature>
<feature type="compositionally biased region" description="Polar residues" evidence="1">
    <location>
        <begin position="1017"/>
        <end position="1028"/>
    </location>
</feature>
<feature type="compositionally biased region" description="Low complexity" evidence="1">
    <location>
        <begin position="904"/>
        <end position="914"/>
    </location>
</feature>
<feature type="region of interest" description="Disordered" evidence="1">
    <location>
        <begin position="95"/>
        <end position="141"/>
    </location>
</feature>
<dbReference type="SMART" id="SM00456">
    <property type="entry name" value="WW"/>
    <property type="match status" value="2"/>
</dbReference>
<sequence length="1319" mass="148743">MAAELVKDLPQPWSYAVTQDGRIFFINEEARLTTWLHPLTCQPALTGHRSLPDLPKGWERGVTPEGIPYYINHNRQETTLVHPVTHKTALQAEAIPPPPPAATQRCEASSAAPVSSGLNNHEPRKGAGRRRGGSWVKTPGARRPEVAPVTLQGWLYKQGADGLHLWKKRWFVLSEYCLYYYKGPDEDKVLGSLPLPSFKISPVDSEDRVYRRHAFKAEHQNTRTYYFAAETKEQMTHWMNALSLASILQKDTSIEEKLSSGSSARRSERPSVSSLASTASPSADESDSGFHGYRSRRYRSPDGRSLDEASESSRLQALLPERSPERDERDPRTYTDHGGGGSGGGCGSGLETRGVHYHPPSAERRTPDAYGVTAGGGRGDYEDVYGDSNGSNSTPHSPIRRGDQRDSYASSRSGGTRLSEELQLSEPLRSKFCRQEDTLPRDSHHRHCPSGPPRPHSADFLEYDRRHGKSEMWSYRRGSGGDLIGPNDTRPKSSVGQNESDHWSEENYAQKMRQSSLYHSHMHSRSALRYSPAGPPENPIIDHHHLHSNHSSGSQRVPPAGAATPDLYTPHKQTIAPTTMNATNSLRRGIGQETPEMSKPDIGMDPRADLKPYPRHAPRQTPPQQDLKPELRHNHRPDPSLDLRRTYNYEDAAQKHDVSPNTTLNSVPTPPGSYPSSASPNGSVNNNFMRSASARLPRQRLQDDVINTSLPDDTSDGDTRKIQQREESMKRLLEWKQRMLQSPLTRKPNARPDGTTTPQPRTNHEAYRQQVLSELANQEARTKVLQSHSHSQSYATSQETHPVPHTGTLAGQSFEYTSSLGTSQGQAPCQNNWTPGIQNANTGHMQHGDSNPGGMYFPPGMPSERPAPQGGSSQTGSDSGSSKRREGRRDASRTRHMSGDARRSTSASRYNSYSSDEDDVKLGESLPRRLETNPTSSSGTQGSGHTHTHLHAHHQNYQHHSHTHHQNYQHHPHPHSQNQYHHYKSDDLHKYHHYQGQNYQSNGPSYSNYHGGHGYHQNYQENPSSYTNNYKHAQNRAATNYQEGQQPHQTTVIADYNTLSSQHSSGRGNGTYRSGHYDFQDYHNYKNHQQDYKHHQQEYKHHQDYKHHQQDYKHHQQEYKQHPEYATYDKHLRPHDQRLNGRLHGDLHQQQQFSDSELTVSKQQQAALTAAPPGQDSVDVRGLQGLSAGELLGKTHEELVLLLIQLRRHHSALQSARHHSRVERDSQARLAQLDGEHRDDHLRRLASLNHHLHDLDKQYEMGKPLINLVDNMVKLGSLYRGGDSRLPAHQDPRARPYYQVNGFDSLQFLSKNTRKKNSG</sequence>
<dbReference type="PROSITE" id="PS50020">
    <property type="entry name" value="WW_DOMAIN_2"/>
    <property type="match status" value="2"/>
</dbReference>
<feature type="compositionally biased region" description="Basic and acidic residues" evidence="1">
    <location>
        <begin position="596"/>
        <end position="612"/>
    </location>
</feature>